<name>A0ABX0M1C9_9BURK</name>
<dbReference type="RefSeq" id="WP_167227817.1">
    <property type="nucleotide sequence ID" value="NZ_VUYU01000015.1"/>
</dbReference>
<keyword evidence="2" id="KW-1185">Reference proteome</keyword>
<evidence type="ECO:0000313" key="2">
    <source>
        <dbReference type="Proteomes" id="UP000785613"/>
    </source>
</evidence>
<sequence>MIAPSNDVAGALAGGDERIGQLLALAAAISVGAVRTCRSPSAVRRSPFADCSLRLSLVARNLSITSRRSPSAACARRSPTAPAPLHGIDLSLNCLCSSQFFQNIFRCIGQKIDFFKALKTLGVAFRLDSTDAPRRSVNLSLNF</sequence>
<organism evidence="1 2">
    <name type="scientific">Massilia rubra</name>
    <dbReference type="NCBI Taxonomy" id="2607910"/>
    <lineage>
        <taxon>Bacteria</taxon>
        <taxon>Pseudomonadati</taxon>
        <taxon>Pseudomonadota</taxon>
        <taxon>Betaproteobacteria</taxon>
        <taxon>Burkholderiales</taxon>
        <taxon>Oxalobacteraceae</taxon>
        <taxon>Telluria group</taxon>
        <taxon>Massilia</taxon>
    </lineage>
</organism>
<evidence type="ECO:0000313" key="1">
    <source>
        <dbReference type="EMBL" id="NHZ36066.1"/>
    </source>
</evidence>
<proteinExistence type="predicted"/>
<gene>
    <name evidence="1" type="ORF">F0185_21085</name>
</gene>
<dbReference type="Proteomes" id="UP000785613">
    <property type="component" value="Unassembled WGS sequence"/>
</dbReference>
<reference evidence="1 2" key="1">
    <citation type="submission" date="2019-09" db="EMBL/GenBank/DDBJ databases">
        <title>Taxonomy of Antarctic Massilia spp.: description of Massilia rubra sp. nov., Massilia aquatica sp. nov., Massilia mucilaginosa sp. nov., Massilia frigida sp. nov. isolated from streams, lakes and regoliths.</title>
        <authorList>
            <person name="Holochova P."/>
            <person name="Sedlacek I."/>
            <person name="Kralova S."/>
            <person name="Maslanova I."/>
            <person name="Busse H.-J."/>
            <person name="Stankova E."/>
            <person name="Vrbovska V."/>
            <person name="Kovarovic V."/>
            <person name="Bartak M."/>
            <person name="Svec P."/>
            <person name="Pantucek R."/>
        </authorList>
    </citation>
    <scope>NUCLEOTIDE SEQUENCE [LARGE SCALE GENOMIC DNA]</scope>
    <source>
        <strain evidence="1 2">CCM 8692</strain>
    </source>
</reference>
<comment type="caution">
    <text evidence="1">The sequence shown here is derived from an EMBL/GenBank/DDBJ whole genome shotgun (WGS) entry which is preliminary data.</text>
</comment>
<accession>A0ABX0M1C9</accession>
<dbReference type="EMBL" id="VUYU01000015">
    <property type="protein sequence ID" value="NHZ36066.1"/>
    <property type="molecule type" value="Genomic_DNA"/>
</dbReference>
<protein>
    <submittedName>
        <fullName evidence="1">Uncharacterized protein</fullName>
    </submittedName>
</protein>